<evidence type="ECO:0000256" key="4">
    <source>
        <dbReference type="ARBA" id="ARBA00022989"/>
    </source>
</evidence>
<feature type="transmembrane region" description="Helical" evidence="6">
    <location>
        <begin position="766"/>
        <end position="786"/>
    </location>
</feature>
<keyword evidence="3 6" id="KW-0812">Transmembrane</keyword>
<sequence length="800" mass="90508">MLTSFLRTAFRSFYRDKSFSLINLLGLSLGIVAFVFIIQYASFEMSYDGFHEHKDNIYRVSRHEYGEHPEASANAFYAIGPEAYNSFPEVVNYTRMHPADGMISYQPESGEPVSFFEDQAYYADTSFFHIFSYPLVQGDLSTLLHNPNSVVISESAARKYFGDTDPMGKVLTLSTAEWEDGDYTVEGVFSDVPANSHLAFDFIFPIENLLHNFQFEGQGWTWINFQNYLLVKPETDVALLQEKLSAFPERYLKPLLSRQNIRMEFHLQAVADINLYAELSGEVKETGKWKKLRVLITAAFFIIGLAWLNYINLTTARAIRRSKEVGLRKVLGSNQWMLVKQFLLESLLINLIAIILAGLMLLLLLPLLRQWVTTPFAFNWDEQYSYWLLFMGIFAAGTLLSGFYPALYLASLKPIQALKGKLSNQGKNYVREALVVIQFTVSLALMVGTVIIYRQIALMQQQDLGMDISQKLIVKAPGTVQQGFWRELDAFKNEVTNQANVKNAAVSFEVPGHNLRWGQEVDVSGGKQDVTLQWTSFDHDFVPAYDIDIIAGRNFSGKFEGPVILINEAAAEALGFDSPEDAIDREVIAAFPRRIIGVISDYHQRSAKFDVEPLGISPFSKERGYITLTIQDHEVAETLAYVEEVYQTLFPGNAFEYFFLDEYFGRQYESDRQFSRIVTLFSGLALFIASLGLLGFTAYLSQSRAKEVGVRKILGAENLNIFMLFNQNVARLVLIASIIALPTVYLLAQQWLTGYATRIELSFMHLALPGIVLLVITLAITSLQLARVIRTNAVDLLQNE</sequence>
<keyword evidence="4 6" id="KW-1133">Transmembrane helix</keyword>
<reference evidence="9" key="2">
    <citation type="journal article" date="2024" name="Antonie Van Leeuwenhoek">
        <title>Roseihalotalea indica gen. nov., sp. nov., a halophilic Bacteroidetes from mesopelagic Southwest Indian Ocean with higher carbohydrate metabolic potential.</title>
        <authorList>
            <person name="Chen B."/>
            <person name="Zhang M."/>
            <person name="Lin D."/>
            <person name="Ye J."/>
            <person name="Tang K."/>
        </authorList>
    </citation>
    <scope>NUCLEOTIDE SEQUENCE</scope>
    <source>
        <strain evidence="9">TK19036</strain>
    </source>
</reference>
<feature type="domain" description="MacB-like periplasmic core" evidence="8">
    <location>
        <begin position="20"/>
        <end position="245"/>
    </location>
</feature>
<feature type="domain" description="ABC3 transporter permease C-terminal" evidence="7">
    <location>
        <begin position="680"/>
        <end position="792"/>
    </location>
</feature>
<accession>A0AA49JB12</accession>
<keyword evidence="2" id="KW-1003">Cell membrane</keyword>
<feature type="transmembrane region" description="Helical" evidence="6">
    <location>
        <begin position="433"/>
        <end position="453"/>
    </location>
</feature>
<comment type="subcellular location">
    <subcellularLocation>
        <location evidence="1">Cell membrane</location>
        <topology evidence="1">Multi-pass membrane protein</topology>
    </subcellularLocation>
</comment>
<feature type="transmembrane region" description="Helical" evidence="6">
    <location>
        <begin position="721"/>
        <end position="746"/>
    </location>
</feature>
<name>A0AA49JB12_9BACT</name>
<dbReference type="InterPro" id="IPR050250">
    <property type="entry name" value="Macrolide_Exporter_MacB"/>
</dbReference>
<dbReference type="PANTHER" id="PTHR30572:SF18">
    <property type="entry name" value="ABC-TYPE MACROLIDE FAMILY EXPORT SYSTEM PERMEASE COMPONENT 2"/>
    <property type="match status" value="1"/>
</dbReference>
<dbReference type="GO" id="GO:0005886">
    <property type="term" value="C:plasma membrane"/>
    <property type="evidence" value="ECO:0007669"/>
    <property type="project" value="UniProtKB-SubCell"/>
</dbReference>
<dbReference type="GO" id="GO:0022857">
    <property type="term" value="F:transmembrane transporter activity"/>
    <property type="evidence" value="ECO:0007669"/>
    <property type="project" value="TreeGrafter"/>
</dbReference>
<proteinExistence type="predicted"/>
<reference evidence="9" key="1">
    <citation type="journal article" date="2023" name="Comput. Struct. Biotechnol. J.">
        <title>Discovery of a novel marine Bacteroidetes with a rich repertoire of carbohydrate-active enzymes.</title>
        <authorList>
            <person name="Chen B."/>
            <person name="Liu G."/>
            <person name="Chen Q."/>
            <person name="Wang H."/>
            <person name="Liu L."/>
            <person name="Tang K."/>
        </authorList>
    </citation>
    <scope>NUCLEOTIDE SEQUENCE</scope>
    <source>
        <strain evidence="9">TK19036</strain>
    </source>
</reference>
<dbReference type="InterPro" id="IPR003838">
    <property type="entry name" value="ABC3_permease_C"/>
</dbReference>
<evidence type="ECO:0000259" key="8">
    <source>
        <dbReference type="Pfam" id="PF12704"/>
    </source>
</evidence>
<feature type="transmembrane region" description="Helical" evidence="6">
    <location>
        <begin position="347"/>
        <end position="368"/>
    </location>
</feature>
<evidence type="ECO:0000313" key="9">
    <source>
        <dbReference type="EMBL" id="WKN34133.1"/>
    </source>
</evidence>
<feature type="domain" description="ABC3 transporter permease C-terminal" evidence="7">
    <location>
        <begin position="297"/>
        <end position="413"/>
    </location>
</feature>
<organism evidence="9">
    <name type="scientific">Roseihalotalea indica</name>
    <dbReference type="NCBI Taxonomy" id="2867963"/>
    <lineage>
        <taxon>Bacteria</taxon>
        <taxon>Pseudomonadati</taxon>
        <taxon>Bacteroidota</taxon>
        <taxon>Cytophagia</taxon>
        <taxon>Cytophagales</taxon>
        <taxon>Catalimonadaceae</taxon>
        <taxon>Roseihalotalea</taxon>
    </lineage>
</organism>
<evidence type="ECO:0000256" key="1">
    <source>
        <dbReference type="ARBA" id="ARBA00004651"/>
    </source>
</evidence>
<dbReference type="InterPro" id="IPR025857">
    <property type="entry name" value="MacB_PCD"/>
</dbReference>
<evidence type="ECO:0000256" key="5">
    <source>
        <dbReference type="ARBA" id="ARBA00023136"/>
    </source>
</evidence>
<feature type="transmembrane region" description="Helical" evidence="6">
    <location>
        <begin position="677"/>
        <end position="700"/>
    </location>
</feature>
<dbReference type="PANTHER" id="PTHR30572">
    <property type="entry name" value="MEMBRANE COMPONENT OF TRANSPORTER-RELATED"/>
    <property type="match status" value="1"/>
</dbReference>
<evidence type="ECO:0000256" key="3">
    <source>
        <dbReference type="ARBA" id="ARBA00022692"/>
    </source>
</evidence>
<evidence type="ECO:0000256" key="2">
    <source>
        <dbReference type="ARBA" id="ARBA00022475"/>
    </source>
</evidence>
<evidence type="ECO:0000259" key="7">
    <source>
        <dbReference type="Pfam" id="PF02687"/>
    </source>
</evidence>
<keyword evidence="5 6" id="KW-0472">Membrane</keyword>
<dbReference type="Pfam" id="PF12704">
    <property type="entry name" value="MacB_PCD"/>
    <property type="match status" value="1"/>
</dbReference>
<dbReference type="EMBL" id="CP120682">
    <property type="protein sequence ID" value="WKN34133.1"/>
    <property type="molecule type" value="Genomic_DNA"/>
</dbReference>
<feature type="transmembrane region" description="Helical" evidence="6">
    <location>
        <begin position="388"/>
        <end position="412"/>
    </location>
</feature>
<protein>
    <submittedName>
        <fullName evidence="9">ABC transporter permease</fullName>
    </submittedName>
</protein>
<evidence type="ECO:0000256" key="6">
    <source>
        <dbReference type="SAM" id="Phobius"/>
    </source>
</evidence>
<gene>
    <name evidence="9" type="ORF">K4G66_17280</name>
</gene>
<dbReference type="AlphaFoldDB" id="A0AA49JB12"/>
<dbReference type="Pfam" id="PF02687">
    <property type="entry name" value="FtsX"/>
    <property type="match status" value="2"/>
</dbReference>
<feature type="transmembrane region" description="Helical" evidence="6">
    <location>
        <begin position="294"/>
        <end position="313"/>
    </location>
</feature>
<feature type="transmembrane region" description="Helical" evidence="6">
    <location>
        <begin position="21"/>
        <end position="41"/>
    </location>
</feature>